<evidence type="ECO:0000313" key="8">
    <source>
        <dbReference type="EMBL" id="KFI98822.1"/>
    </source>
</evidence>
<keyword evidence="9" id="KW-1185">Reference proteome</keyword>
<dbReference type="GO" id="GO:0005886">
    <property type="term" value="C:plasma membrane"/>
    <property type="evidence" value="ECO:0007669"/>
    <property type="project" value="UniProtKB-SubCell"/>
</dbReference>
<dbReference type="RefSeq" id="WP_084686078.1">
    <property type="nucleotide sequence ID" value="NZ_JGZP01000007.1"/>
</dbReference>
<dbReference type="Gene3D" id="3.40.50.300">
    <property type="entry name" value="P-loop containing nucleotide triphosphate hydrolases"/>
    <property type="match status" value="1"/>
</dbReference>
<evidence type="ECO:0000256" key="1">
    <source>
        <dbReference type="ARBA" id="ARBA00004202"/>
    </source>
</evidence>
<dbReference type="PANTHER" id="PTHR42711">
    <property type="entry name" value="ABC TRANSPORTER ATP-BINDING PROTEIN"/>
    <property type="match status" value="1"/>
</dbReference>
<protein>
    <submittedName>
        <fullName evidence="8">Lantibiotic immunity protein</fullName>
        <ecNumber evidence="8">3.6.3.36</ecNumber>
    </submittedName>
</protein>
<dbReference type="SMART" id="SM00382">
    <property type="entry name" value="AAA"/>
    <property type="match status" value="1"/>
</dbReference>
<dbReference type="GO" id="GO:0016887">
    <property type="term" value="F:ATP hydrolysis activity"/>
    <property type="evidence" value="ECO:0007669"/>
    <property type="project" value="InterPro"/>
</dbReference>
<organism evidence="8 9">
    <name type="scientific">Bifidobacterium stellenboschense</name>
    <dbReference type="NCBI Taxonomy" id="762211"/>
    <lineage>
        <taxon>Bacteria</taxon>
        <taxon>Bacillati</taxon>
        <taxon>Actinomycetota</taxon>
        <taxon>Actinomycetes</taxon>
        <taxon>Bifidobacteriales</taxon>
        <taxon>Bifidobacteriaceae</taxon>
        <taxon>Bifidobacterium</taxon>
    </lineage>
</organism>
<dbReference type="GO" id="GO:0046677">
    <property type="term" value="P:response to antibiotic"/>
    <property type="evidence" value="ECO:0007669"/>
    <property type="project" value="UniProtKB-KW"/>
</dbReference>
<dbReference type="GO" id="GO:0005524">
    <property type="term" value="F:ATP binding"/>
    <property type="evidence" value="ECO:0007669"/>
    <property type="project" value="UniProtKB-KW"/>
</dbReference>
<dbReference type="eggNOG" id="COG1131">
    <property type="taxonomic scope" value="Bacteria"/>
</dbReference>
<keyword evidence="3" id="KW-0813">Transport</keyword>
<dbReference type="InterPro" id="IPR003593">
    <property type="entry name" value="AAA+_ATPase"/>
</dbReference>
<evidence type="ECO:0000256" key="3">
    <source>
        <dbReference type="ARBA" id="ARBA00022448"/>
    </source>
</evidence>
<dbReference type="OrthoDB" id="5296765at2"/>
<keyword evidence="4" id="KW-0547">Nucleotide-binding</keyword>
<keyword evidence="8" id="KW-0378">Hydrolase</keyword>
<accession>A0A087DTH2</accession>
<keyword evidence="6" id="KW-0046">Antibiotic resistance</keyword>
<proteinExistence type="inferred from homology"/>
<reference evidence="8 9" key="1">
    <citation type="submission" date="2014-03" db="EMBL/GenBank/DDBJ databases">
        <title>Genomics of Bifidobacteria.</title>
        <authorList>
            <person name="Ventura M."/>
            <person name="Milani C."/>
            <person name="Lugli G.A."/>
        </authorList>
    </citation>
    <scope>NUCLEOTIDE SEQUENCE [LARGE SCALE GENOMIC DNA]</scope>
    <source>
        <strain evidence="8 9">DSM 23968</strain>
    </source>
</reference>
<name>A0A087DTH2_9BIFI</name>
<dbReference type="InterPro" id="IPR003439">
    <property type="entry name" value="ABC_transporter-like_ATP-bd"/>
</dbReference>
<evidence type="ECO:0000259" key="7">
    <source>
        <dbReference type="PROSITE" id="PS50893"/>
    </source>
</evidence>
<dbReference type="PROSITE" id="PS50893">
    <property type="entry name" value="ABC_TRANSPORTER_2"/>
    <property type="match status" value="1"/>
</dbReference>
<dbReference type="EC" id="3.6.3.36" evidence="8"/>
<sequence length="236" mass="26250">MLKDIGLTVPQGQSLGILGYNGVGKTTLLNLMIGLLRPQQGRCAINAALVPAMRDVFEMTELGNLIDTMTVRDNIRFRAMLFADPKSGHRFDMAALADQPLVKAFELGDQLDKKVSELSSGLRKRAGIVAGMLFDPHVIMLDEPTNSIDPMTRKLLIDYVNELRADGRTLLTVTHDLDYCWKVTDRIIVLDHGRIVEDARVADFADYVSFEHAATLGREDRKVDFGVRKTTQAHAL</sequence>
<dbReference type="SUPFAM" id="SSF52540">
    <property type="entry name" value="P-loop containing nucleoside triphosphate hydrolases"/>
    <property type="match status" value="1"/>
</dbReference>
<gene>
    <name evidence="8" type="ORF">BSTEL_1349</name>
</gene>
<comment type="caution">
    <text evidence="8">The sequence shown here is derived from an EMBL/GenBank/DDBJ whole genome shotgun (WGS) entry which is preliminary data.</text>
</comment>
<dbReference type="Pfam" id="PF00005">
    <property type="entry name" value="ABC_tran"/>
    <property type="match status" value="1"/>
</dbReference>
<dbReference type="Proteomes" id="UP000029004">
    <property type="component" value="Unassembled WGS sequence"/>
</dbReference>
<dbReference type="InterPro" id="IPR050763">
    <property type="entry name" value="ABC_transporter_ATP-binding"/>
</dbReference>
<dbReference type="InterPro" id="IPR027417">
    <property type="entry name" value="P-loop_NTPase"/>
</dbReference>
<dbReference type="PANTHER" id="PTHR42711:SF5">
    <property type="entry name" value="ABC TRANSPORTER ATP-BINDING PROTEIN NATA"/>
    <property type="match status" value="1"/>
</dbReference>
<keyword evidence="5" id="KW-0067">ATP-binding</keyword>
<dbReference type="EMBL" id="JGZP01000007">
    <property type="protein sequence ID" value="KFI98822.1"/>
    <property type="molecule type" value="Genomic_DNA"/>
</dbReference>
<evidence type="ECO:0000256" key="5">
    <source>
        <dbReference type="ARBA" id="ARBA00022840"/>
    </source>
</evidence>
<dbReference type="AlphaFoldDB" id="A0A087DTH2"/>
<comment type="subcellular location">
    <subcellularLocation>
        <location evidence="1">Cell membrane</location>
        <topology evidence="1">Peripheral membrane protein</topology>
    </subcellularLocation>
</comment>
<evidence type="ECO:0000256" key="4">
    <source>
        <dbReference type="ARBA" id="ARBA00022741"/>
    </source>
</evidence>
<evidence type="ECO:0000256" key="2">
    <source>
        <dbReference type="ARBA" id="ARBA00005417"/>
    </source>
</evidence>
<comment type="similarity">
    <text evidence="2">Belongs to the ABC transporter superfamily.</text>
</comment>
<evidence type="ECO:0000256" key="6">
    <source>
        <dbReference type="ARBA" id="ARBA00023251"/>
    </source>
</evidence>
<feature type="domain" description="ABC transporter" evidence="7">
    <location>
        <begin position="1"/>
        <end position="217"/>
    </location>
</feature>
<evidence type="ECO:0000313" key="9">
    <source>
        <dbReference type="Proteomes" id="UP000029004"/>
    </source>
</evidence>
<dbReference type="STRING" id="762211.BSTEL_1349"/>